<reference evidence="2" key="1">
    <citation type="submission" date="2020-07" db="EMBL/GenBank/DDBJ databases">
        <authorList>
            <person name="Nieuwenhuis M."/>
            <person name="Van De Peppel L.J.J."/>
        </authorList>
    </citation>
    <scope>NUCLEOTIDE SEQUENCE</scope>
    <source>
        <strain evidence="2">AP01</strain>
        <tissue evidence="2">Mycelium</tissue>
    </source>
</reference>
<organism evidence="2 3">
    <name type="scientific">Asterophora parasitica</name>
    <dbReference type="NCBI Taxonomy" id="117018"/>
    <lineage>
        <taxon>Eukaryota</taxon>
        <taxon>Fungi</taxon>
        <taxon>Dikarya</taxon>
        <taxon>Basidiomycota</taxon>
        <taxon>Agaricomycotina</taxon>
        <taxon>Agaricomycetes</taxon>
        <taxon>Agaricomycetidae</taxon>
        <taxon>Agaricales</taxon>
        <taxon>Tricholomatineae</taxon>
        <taxon>Lyophyllaceae</taxon>
        <taxon>Asterophora</taxon>
    </lineage>
</organism>
<keyword evidence="1" id="KW-0175">Coiled coil</keyword>
<dbReference type="AlphaFoldDB" id="A0A9P7KB98"/>
<evidence type="ECO:0000313" key="3">
    <source>
        <dbReference type="Proteomes" id="UP000775547"/>
    </source>
</evidence>
<comment type="caution">
    <text evidence="2">The sequence shown here is derived from an EMBL/GenBank/DDBJ whole genome shotgun (WGS) entry which is preliminary data.</text>
</comment>
<reference evidence="2" key="2">
    <citation type="submission" date="2021-10" db="EMBL/GenBank/DDBJ databases">
        <title>Phylogenomics reveals ancestral predisposition of the termite-cultivated fungus Termitomyces towards a domesticated lifestyle.</title>
        <authorList>
            <person name="Auxier B."/>
            <person name="Grum-Grzhimaylo A."/>
            <person name="Cardenas M.E."/>
            <person name="Lodge J.D."/>
            <person name="Laessoe T."/>
            <person name="Pedersen O."/>
            <person name="Smith M.E."/>
            <person name="Kuyper T.W."/>
            <person name="Franco-Molano E.A."/>
            <person name="Baroni T.J."/>
            <person name="Aanen D.K."/>
        </authorList>
    </citation>
    <scope>NUCLEOTIDE SEQUENCE</scope>
    <source>
        <strain evidence="2">AP01</strain>
        <tissue evidence="2">Mycelium</tissue>
    </source>
</reference>
<evidence type="ECO:0000256" key="1">
    <source>
        <dbReference type="SAM" id="Coils"/>
    </source>
</evidence>
<proteinExistence type="predicted"/>
<evidence type="ECO:0000313" key="2">
    <source>
        <dbReference type="EMBL" id="KAG5645491.1"/>
    </source>
</evidence>
<dbReference type="Proteomes" id="UP000775547">
    <property type="component" value="Unassembled WGS sequence"/>
</dbReference>
<dbReference type="EMBL" id="JABCKV010000038">
    <property type="protein sequence ID" value="KAG5645491.1"/>
    <property type="molecule type" value="Genomic_DNA"/>
</dbReference>
<sequence>MSFSPPTRRLSSTSSKEDLINAYEAEEERIINHLSRKLEQLREEKIDLENTLEAESESHVNRMARQLTALRLVQQHGTSNSSPSASPEIGLGFRSLVSGVHPMEPSAETMLEAMRRENEQLRSKLVETERDYVRISRLNEVYREELIDHRRRVSYSRVEARL</sequence>
<dbReference type="OrthoDB" id="78858at2759"/>
<dbReference type="PANTHER" id="PTHR15276:SF0">
    <property type="entry name" value="COILED-COIL DOMAIN-CONTAINING PROTEIN 6"/>
    <property type="match status" value="1"/>
</dbReference>
<dbReference type="Pfam" id="PF09755">
    <property type="entry name" value="DUF2046"/>
    <property type="match status" value="1"/>
</dbReference>
<gene>
    <name evidence="2" type="ORF">DXG03_005899</name>
</gene>
<keyword evidence="3" id="KW-1185">Reference proteome</keyword>
<protein>
    <submittedName>
        <fullName evidence="2">Uncharacterized protein</fullName>
    </submittedName>
</protein>
<dbReference type="InterPro" id="IPR019152">
    <property type="entry name" value="DUF2046"/>
</dbReference>
<dbReference type="PANTHER" id="PTHR15276">
    <property type="entry name" value="H4 D10S170 PROTEIN-RELATED"/>
    <property type="match status" value="1"/>
</dbReference>
<accession>A0A9P7KB98</accession>
<feature type="coiled-coil region" evidence="1">
    <location>
        <begin position="111"/>
        <end position="138"/>
    </location>
</feature>
<name>A0A9P7KB98_9AGAR</name>
<feature type="coiled-coil region" evidence="1">
    <location>
        <begin position="24"/>
        <end position="58"/>
    </location>
</feature>